<proteinExistence type="predicted"/>
<comment type="caution">
    <text evidence="2">The sequence shown here is derived from an EMBL/GenBank/DDBJ whole genome shotgun (WGS) entry which is preliminary data.</text>
</comment>
<keyword evidence="3" id="KW-1185">Reference proteome</keyword>
<evidence type="ECO:0000313" key="3">
    <source>
        <dbReference type="Proteomes" id="UP000765160"/>
    </source>
</evidence>
<protein>
    <recommendedName>
        <fullName evidence="4">Inhibitor of g-type lysozyme</fullName>
    </recommendedName>
</protein>
<reference evidence="2 3" key="1">
    <citation type="submission" date="2020-03" db="EMBL/GenBank/DDBJ databases">
        <title>Roseomonas selenitidurans sp. nov. isolated from soil.</title>
        <authorList>
            <person name="Liu H."/>
        </authorList>
    </citation>
    <scope>NUCLEOTIDE SEQUENCE [LARGE SCALE GENOMIC DNA]</scope>
    <source>
        <strain evidence="2 3">JCM 15073</strain>
    </source>
</reference>
<dbReference type="Proteomes" id="UP000765160">
    <property type="component" value="Unassembled WGS sequence"/>
</dbReference>
<gene>
    <name evidence="2" type="ORF">HB662_06310</name>
</gene>
<dbReference type="Gene3D" id="2.60.120.380">
    <property type="match status" value="1"/>
</dbReference>
<keyword evidence="1" id="KW-0732">Signal</keyword>
<feature type="chain" id="PRO_5047268766" description="Inhibitor of g-type lysozyme" evidence="1">
    <location>
        <begin position="23"/>
        <end position="219"/>
    </location>
</feature>
<sequence length="219" mass="22859">MRRAIVAGLALCLLATVPDAGAQQHTKQVQFAHGTSGTTLQDRVTGDDGLDYRLSLRSGQPLSVVLHSHNSSLYFNVIAPAAQEAMFVGSLSGNRFSGTVPASGDYTIRVYLMRNAARRGETAAFTLDVRADPVHGAAGATPAPDRLAQGIVPGDLADLVGARGSSGETQLSARGYASARTQGLTHYWWHGASQSCVRVVTADGRYASILAAPNAACGH</sequence>
<dbReference type="RefSeq" id="WP_168048326.1">
    <property type="nucleotide sequence ID" value="NZ_JAATJR010000002.1"/>
</dbReference>
<evidence type="ECO:0008006" key="4">
    <source>
        <dbReference type="Google" id="ProtNLM"/>
    </source>
</evidence>
<accession>A0ABX1EV31</accession>
<organism evidence="2 3">
    <name type="scientific">Falsiroseomonas frigidaquae</name>
    <dbReference type="NCBI Taxonomy" id="487318"/>
    <lineage>
        <taxon>Bacteria</taxon>
        <taxon>Pseudomonadati</taxon>
        <taxon>Pseudomonadota</taxon>
        <taxon>Alphaproteobacteria</taxon>
        <taxon>Acetobacterales</taxon>
        <taxon>Roseomonadaceae</taxon>
        <taxon>Falsiroseomonas</taxon>
    </lineage>
</organism>
<dbReference type="EMBL" id="JAAVTX010000002">
    <property type="protein sequence ID" value="NKE44383.1"/>
    <property type="molecule type" value="Genomic_DNA"/>
</dbReference>
<name>A0ABX1EV31_9PROT</name>
<evidence type="ECO:0000256" key="1">
    <source>
        <dbReference type="SAM" id="SignalP"/>
    </source>
</evidence>
<feature type="signal peptide" evidence="1">
    <location>
        <begin position="1"/>
        <end position="22"/>
    </location>
</feature>
<evidence type="ECO:0000313" key="2">
    <source>
        <dbReference type="EMBL" id="NKE44383.1"/>
    </source>
</evidence>